<name>A0ABP8LN98_9BACT</name>
<sequence length="169" mass="18536">MALALIFFLDSRGSKSSSKQLISAPEVASAPGAPVATPSSDLPMLPLTTLDGTKLMVNELEGSTVLVLFQPDCDHCQREAAQIREHIEAFQDYKIYFVSDAGIPQLSQFAETYKLADQRNVYFAQTSINEILNQVGPIEAPSLFVYSPEGRLVKSFIGETPIEEILKVL</sequence>
<evidence type="ECO:0000313" key="2">
    <source>
        <dbReference type="EMBL" id="GAA4432715.1"/>
    </source>
</evidence>
<dbReference type="PROSITE" id="PS51352">
    <property type="entry name" value="THIOREDOXIN_2"/>
    <property type="match status" value="1"/>
</dbReference>
<dbReference type="SUPFAM" id="SSF52833">
    <property type="entry name" value="Thioredoxin-like"/>
    <property type="match status" value="1"/>
</dbReference>
<evidence type="ECO:0000313" key="3">
    <source>
        <dbReference type="Proteomes" id="UP001500552"/>
    </source>
</evidence>
<dbReference type="InterPro" id="IPR000866">
    <property type="entry name" value="AhpC/TSA"/>
</dbReference>
<dbReference type="Proteomes" id="UP001500552">
    <property type="component" value="Unassembled WGS sequence"/>
</dbReference>
<feature type="domain" description="Thioredoxin" evidence="1">
    <location>
        <begin position="36"/>
        <end position="169"/>
    </location>
</feature>
<accession>A0ABP8LN98</accession>
<gene>
    <name evidence="2" type="ORF">GCM10023188_21390</name>
</gene>
<reference evidence="3" key="1">
    <citation type="journal article" date="2019" name="Int. J. Syst. Evol. Microbiol.">
        <title>The Global Catalogue of Microorganisms (GCM) 10K type strain sequencing project: providing services to taxonomists for standard genome sequencing and annotation.</title>
        <authorList>
            <consortium name="The Broad Institute Genomics Platform"/>
            <consortium name="The Broad Institute Genome Sequencing Center for Infectious Disease"/>
            <person name="Wu L."/>
            <person name="Ma J."/>
        </authorList>
    </citation>
    <scope>NUCLEOTIDE SEQUENCE [LARGE SCALE GENOMIC DNA]</scope>
    <source>
        <strain evidence="3">JCM 17926</strain>
    </source>
</reference>
<dbReference type="InterPro" id="IPR036249">
    <property type="entry name" value="Thioredoxin-like_sf"/>
</dbReference>
<dbReference type="InterPro" id="IPR013766">
    <property type="entry name" value="Thioredoxin_domain"/>
</dbReference>
<keyword evidence="3" id="KW-1185">Reference proteome</keyword>
<dbReference type="Gene3D" id="3.40.30.10">
    <property type="entry name" value="Glutaredoxin"/>
    <property type="match status" value="1"/>
</dbReference>
<dbReference type="Pfam" id="PF00578">
    <property type="entry name" value="AhpC-TSA"/>
    <property type="match status" value="1"/>
</dbReference>
<comment type="caution">
    <text evidence="2">The sequence shown here is derived from an EMBL/GenBank/DDBJ whole genome shotgun (WGS) entry which is preliminary data.</text>
</comment>
<protein>
    <recommendedName>
        <fullName evidence="1">Thioredoxin domain-containing protein</fullName>
    </recommendedName>
</protein>
<evidence type="ECO:0000259" key="1">
    <source>
        <dbReference type="PROSITE" id="PS51352"/>
    </source>
</evidence>
<proteinExistence type="predicted"/>
<dbReference type="EMBL" id="BAABHC010000014">
    <property type="protein sequence ID" value="GAA4432715.1"/>
    <property type="molecule type" value="Genomic_DNA"/>
</dbReference>
<organism evidence="2 3">
    <name type="scientific">Pontibacter saemangeumensis</name>
    <dbReference type="NCBI Taxonomy" id="1084525"/>
    <lineage>
        <taxon>Bacteria</taxon>
        <taxon>Pseudomonadati</taxon>
        <taxon>Bacteroidota</taxon>
        <taxon>Cytophagia</taxon>
        <taxon>Cytophagales</taxon>
        <taxon>Hymenobacteraceae</taxon>
        <taxon>Pontibacter</taxon>
    </lineage>
</organism>